<feature type="non-terminal residue" evidence="6">
    <location>
        <position position="1"/>
    </location>
</feature>
<feature type="compositionally biased region" description="Basic residues" evidence="4">
    <location>
        <begin position="128"/>
        <end position="139"/>
    </location>
</feature>
<evidence type="ECO:0000313" key="6">
    <source>
        <dbReference type="EMBL" id="GAA96419.1"/>
    </source>
</evidence>
<dbReference type="Gene3D" id="3.30.70.600">
    <property type="entry name" value="Ribosomal protein S10 domain"/>
    <property type="match status" value="1"/>
</dbReference>
<evidence type="ECO:0000256" key="3">
    <source>
        <dbReference type="ARBA" id="ARBA00023274"/>
    </source>
</evidence>
<sequence>TDFSEVKESPLSKSHSKMAYVAPKGDKYDEASGAPKAKAHKIRITLTSRNVKNLEKVCNDLVNRAKDKQLKVKGPVRMPTKILRITSMKSPCGEGTTTWDTRGCLVRCAFTSASSTSRRLPRLSSRSRPCRSRSVSRSRSRLLPKLHNVGVLASNACADARTIEIYSHTRP</sequence>
<comment type="caution">
    <text evidence="6">The sequence shown here is derived from an EMBL/GenBank/DDBJ whole genome shotgun (WGS) entry which is preliminary data.</text>
</comment>
<dbReference type="InParanoid" id="G7E0Q9"/>
<gene>
    <name evidence="6" type="primary">Mo03086</name>
    <name evidence="6" type="ORF">E5Q_03086</name>
</gene>
<dbReference type="GO" id="GO:0006412">
    <property type="term" value="P:translation"/>
    <property type="evidence" value="ECO:0007669"/>
    <property type="project" value="InterPro"/>
</dbReference>
<evidence type="ECO:0000256" key="2">
    <source>
        <dbReference type="ARBA" id="ARBA00022980"/>
    </source>
</evidence>
<dbReference type="FunCoup" id="G7E0Q9">
    <property type="interactions" value="258"/>
</dbReference>
<feature type="region of interest" description="Disordered" evidence="4">
    <location>
        <begin position="119"/>
        <end position="139"/>
    </location>
</feature>
<dbReference type="Proteomes" id="UP000009131">
    <property type="component" value="Unassembled WGS sequence"/>
</dbReference>
<reference evidence="6 7" key="1">
    <citation type="journal article" date="2011" name="J. Gen. Appl. Microbiol.">
        <title>Draft genome sequencing of the enigmatic basidiomycete Mixia osmundae.</title>
        <authorList>
            <person name="Nishida H."/>
            <person name="Nagatsuka Y."/>
            <person name="Sugiyama J."/>
        </authorList>
    </citation>
    <scope>NUCLEOTIDE SEQUENCE [LARGE SCALE GENOMIC DNA]</scope>
    <source>
        <strain evidence="7">CBS 9802 / IAM 14324 / JCM 22182 / KY 12970</strain>
    </source>
</reference>
<dbReference type="HOGENOM" id="CLU_1566632_0_0_1"/>
<dbReference type="PANTHER" id="PTHR11700">
    <property type="entry name" value="30S RIBOSOMAL PROTEIN S10 FAMILY MEMBER"/>
    <property type="match status" value="1"/>
</dbReference>
<dbReference type="GO" id="GO:1990904">
    <property type="term" value="C:ribonucleoprotein complex"/>
    <property type="evidence" value="ECO:0007669"/>
    <property type="project" value="UniProtKB-KW"/>
</dbReference>
<dbReference type="SUPFAM" id="SSF54999">
    <property type="entry name" value="Ribosomal protein S10"/>
    <property type="match status" value="1"/>
</dbReference>
<comment type="similarity">
    <text evidence="1">Belongs to the universal ribosomal protein uS10 family.</text>
</comment>
<proteinExistence type="inferred from homology"/>
<keyword evidence="2" id="KW-0689">Ribosomal protein</keyword>
<evidence type="ECO:0000313" key="7">
    <source>
        <dbReference type="Proteomes" id="UP000009131"/>
    </source>
</evidence>
<evidence type="ECO:0000256" key="1">
    <source>
        <dbReference type="ARBA" id="ARBA00007102"/>
    </source>
</evidence>
<dbReference type="eggNOG" id="KOG0900">
    <property type="taxonomic scope" value="Eukaryota"/>
</dbReference>
<keyword evidence="3" id="KW-0687">Ribonucleoprotein</keyword>
<dbReference type="SMART" id="SM01403">
    <property type="entry name" value="Ribosomal_S10"/>
    <property type="match status" value="1"/>
</dbReference>
<protein>
    <recommendedName>
        <fullName evidence="5">Small ribosomal subunit protein uS10 domain-containing protein</fullName>
    </recommendedName>
</protein>
<name>G7E0Q9_MIXOS</name>
<dbReference type="GO" id="GO:0003735">
    <property type="term" value="F:structural constituent of ribosome"/>
    <property type="evidence" value="ECO:0007669"/>
    <property type="project" value="InterPro"/>
</dbReference>
<feature type="domain" description="Small ribosomal subunit protein uS10" evidence="5">
    <location>
        <begin position="43"/>
        <end position="131"/>
    </location>
</feature>
<dbReference type="InterPro" id="IPR027486">
    <property type="entry name" value="Ribosomal_uS10_dom"/>
</dbReference>
<dbReference type="EMBL" id="BABT02000084">
    <property type="protein sequence ID" value="GAA96419.1"/>
    <property type="molecule type" value="Genomic_DNA"/>
</dbReference>
<dbReference type="RefSeq" id="XP_014566492.1">
    <property type="nucleotide sequence ID" value="XM_014711006.1"/>
</dbReference>
<dbReference type="PRINTS" id="PR00971">
    <property type="entry name" value="RIBOSOMALS10"/>
</dbReference>
<dbReference type="AlphaFoldDB" id="G7E0Q9"/>
<dbReference type="InterPro" id="IPR001848">
    <property type="entry name" value="Ribosomal_uS10"/>
</dbReference>
<dbReference type="GO" id="GO:0005840">
    <property type="term" value="C:ribosome"/>
    <property type="evidence" value="ECO:0007669"/>
    <property type="project" value="UniProtKB-KW"/>
</dbReference>
<dbReference type="STRING" id="764103.G7E0Q9"/>
<reference evidence="6 7" key="2">
    <citation type="journal article" date="2012" name="Open Biol.">
        <title>Characteristics of nucleosomes and linker DNA regions on the genome of the basidiomycete Mixia osmundae revealed by mono- and dinucleosome mapping.</title>
        <authorList>
            <person name="Nishida H."/>
            <person name="Kondo S."/>
            <person name="Matsumoto T."/>
            <person name="Suzuki Y."/>
            <person name="Yoshikawa H."/>
            <person name="Taylor T.D."/>
            <person name="Sugiyama J."/>
        </authorList>
    </citation>
    <scope>NUCLEOTIDE SEQUENCE [LARGE SCALE GENOMIC DNA]</scope>
    <source>
        <strain evidence="7">CBS 9802 / IAM 14324 / JCM 22182 / KY 12970</strain>
    </source>
</reference>
<accession>G7E0Q9</accession>
<dbReference type="InterPro" id="IPR036838">
    <property type="entry name" value="Ribosomal_uS10_dom_sf"/>
</dbReference>
<dbReference type="Pfam" id="PF00338">
    <property type="entry name" value="Ribosomal_S10"/>
    <property type="match status" value="1"/>
</dbReference>
<evidence type="ECO:0000256" key="4">
    <source>
        <dbReference type="SAM" id="MobiDB-lite"/>
    </source>
</evidence>
<organism evidence="6 7">
    <name type="scientific">Mixia osmundae (strain CBS 9802 / IAM 14324 / JCM 22182 / KY 12970)</name>
    <dbReference type="NCBI Taxonomy" id="764103"/>
    <lineage>
        <taxon>Eukaryota</taxon>
        <taxon>Fungi</taxon>
        <taxon>Dikarya</taxon>
        <taxon>Basidiomycota</taxon>
        <taxon>Pucciniomycotina</taxon>
        <taxon>Mixiomycetes</taxon>
        <taxon>Mixiales</taxon>
        <taxon>Mixiaceae</taxon>
        <taxon>Mixia</taxon>
    </lineage>
</organism>
<keyword evidence="7" id="KW-1185">Reference proteome</keyword>
<dbReference type="HAMAP" id="MF_00508">
    <property type="entry name" value="Ribosomal_uS10"/>
    <property type="match status" value="1"/>
</dbReference>
<dbReference type="OrthoDB" id="10248551at2759"/>
<evidence type="ECO:0000259" key="5">
    <source>
        <dbReference type="SMART" id="SM01403"/>
    </source>
</evidence>